<organism evidence="1 2">
    <name type="scientific">Hymenobacter armeniacus</name>
    <dbReference type="NCBI Taxonomy" id="2771358"/>
    <lineage>
        <taxon>Bacteria</taxon>
        <taxon>Pseudomonadati</taxon>
        <taxon>Bacteroidota</taxon>
        <taxon>Cytophagia</taxon>
        <taxon>Cytophagales</taxon>
        <taxon>Hymenobacteraceae</taxon>
        <taxon>Hymenobacter</taxon>
    </lineage>
</organism>
<gene>
    <name evidence="1" type="ORF">IC234_01640</name>
</gene>
<evidence type="ECO:0008006" key="3">
    <source>
        <dbReference type="Google" id="ProtNLM"/>
    </source>
</evidence>
<protein>
    <recommendedName>
        <fullName evidence="3">DNA-directed RNA polymerase</fullName>
    </recommendedName>
</protein>
<name>A0ABR8JP32_9BACT</name>
<accession>A0ABR8JP32</accession>
<evidence type="ECO:0000313" key="2">
    <source>
        <dbReference type="Proteomes" id="UP000606003"/>
    </source>
</evidence>
<proteinExistence type="predicted"/>
<keyword evidence="2" id="KW-1185">Reference proteome</keyword>
<sequence>MKLFQFLVPSKIDIALILTSVGHPNRYIHDHIDKYHYILHKILQGRVLNREIGTDGYTQLHLRTLEEFLGGRYANPILKEMVKLGLIQCDYYYIEGVKSFGYRIAPEYVSKAVAIDIFKMETMVRKLNLQSAAYKRKRTKDPTWKNLTQLSIRYREAVAFIDSKLDASLARLATHSKQLAIAIPPLVQAANKKDVTLEQLLDDHEATHVAQCNGLSPIQEVISIYQSFLSRWKYFSGIDAGVPCYEHSLTVKDARRSFYNPYNQGLTLYDLLESSFLSQYNSDLASLKNINDESYFLEQPDADSRVYTNISNLSRDLRGFLYLRKAKTTPLVNCDIRNSQPYLFSLLLMEEYDGEELPEDVRYYIELTAGGNFYEHMMGLLDVPTEERDNFKKLFFGTIFFCTSYYSKRTPEGKMFGKHFPNVYSLVNEYKADSHSDLAVHMQQAEAGIMLKTIGVELTGQNIWFTSIHDSIVVMEKHVEHVKHLILEAFMAKVGIPPTVTEEWLTTVF</sequence>
<evidence type="ECO:0000313" key="1">
    <source>
        <dbReference type="EMBL" id="MBD2720815.1"/>
    </source>
</evidence>
<reference evidence="1 2" key="1">
    <citation type="submission" date="2020-09" db="EMBL/GenBank/DDBJ databases">
        <authorList>
            <person name="Kim M.K."/>
        </authorList>
    </citation>
    <scope>NUCLEOTIDE SEQUENCE [LARGE SCALE GENOMIC DNA]</scope>
    <source>
        <strain evidence="1 2">BT189</strain>
    </source>
</reference>
<dbReference type="RefSeq" id="WP_190922093.1">
    <property type="nucleotide sequence ID" value="NZ_JACXAC010000001.1"/>
</dbReference>
<comment type="caution">
    <text evidence="1">The sequence shown here is derived from an EMBL/GenBank/DDBJ whole genome shotgun (WGS) entry which is preliminary data.</text>
</comment>
<dbReference type="Proteomes" id="UP000606003">
    <property type="component" value="Unassembled WGS sequence"/>
</dbReference>
<dbReference type="EMBL" id="JACXAC010000001">
    <property type="protein sequence ID" value="MBD2720815.1"/>
    <property type="molecule type" value="Genomic_DNA"/>
</dbReference>